<sequence>MLPLGIPWSEQRSEIEGVGIFFGCGHHFAKLTKTPLIEIVRDAVEDPPLCPYCKNNRCLSCHDLFYGYSCNTCHRFESVEAYADNYALFGVNEFRFRQGIVLIDAPSEDMTKILGFADSVVGVNGAVEFKEVGRMVGESRDVVKKQYELQISEAHRLDCPIQVYEEPVYMKVKVIDDKTLFQLEQELDSMDREFPYEVDIRL</sequence>
<evidence type="ECO:0000313" key="1">
    <source>
        <dbReference type="EMBL" id="KAI6080552.1"/>
    </source>
</evidence>
<evidence type="ECO:0000313" key="2">
    <source>
        <dbReference type="Proteomes" id="UP001497680"/>
    </source>
</evidence>
<organism evidence="1 2">
    <name type="scientific">Hypoxylon rubiginosum</name>
    <dbReference type="NCBI Taxonomy" id="110542"/>
    <lineage>
        <taxon>Eukaryota</taxon>
        <taxon>Fungi</taxon>
        <taxon>Dikarya</taxon>
        <taxon>Ascomycota</taxon>
        <taxon>Pezizomycotina</taxon>
        <taxon>Sordariomycetes</taxon>
        <taxon>Xylariomycetidae</taxon>
        <taxon>Xylariales</taxon>
        <taxon>Hypoxylaceae</taxon>
        <taxon>Hypoxylon</taxon>
    </lineage>
</organism>
<proteinExistence type="predicted"/>
<keyword evidence="2" id="KW-1185">Reference proteome</keyword>
<comment type="caution">
    <text evidence="1">The sequence shown here is derived from an EMBL/GenBank/DDBJ whole genome shotgun (WGS) entry which is preliminary data.</text>
</comment>
<protein>
    <submittedName>
        <fullName evidence="1">Uncharacterized protein</fullName>
    </submittedName>
</protein>
<name>A0ACC0CJD2_9PEZI</name>
<gene>
    <name evidence="1" type="ORF">F4821DRAFT_265780</name>
</gene>
<dbReference type="Proteomes" id="UP001497680">
    <property type="component" value="Unassembled WGS sequence"/>
</dbReference>
<accession>A0ACC0CJD2</accession>
<dbReference type="EMBL" id="MU394435">
    <property type="protein sequence ID" value="KAI6080552.1"/>
    <property type="molecule type" value="Genomic_DNA"/>
</dbReference>
<reference evidence="1 2" key="1">
    <citation type="journal article" date="2022" name="New Phytol.">
        <title>Ecological generalism drives hyperdiversity of secondary metabolite gene clusters in xylarialean endophytes.</title>
        <authorList>
            <person name="Franco M.E.E."/>
            <person name="Wisecaver J.H."/>
            <person name="Arnold A.E."/>
            <person name="Ju Y.M."/>
            <person name="Slot J.C."/>
            <person name="Ahrendt S."/>
            <person name="Moore L.P."/>
            <person name="Eastman K.E."/>
            <person name="Scott K."/>
            <person name="Konkel Z."/>
            <person name="Mondo S.J."/>
            <person name="Kuo A."/>
            <person name="Hayes R.D."/>
            <person name="Haridas S."/>
            <person name="Andreopoulos B."/>
            <person name="Riley R."/>
            <person name="LaButti K."/>
            <person name="Pangilinan J."/>
            <person name="Lipzen A."/>
            <person name="Amirebrahimi M."/>
            <person name="Yan J."/>
            <person name="Adam C."/>
            <person name="Keymanesh K."/>
            <person name="Ng V."/>
            <person name="Louie K."/>
            <person name="Northen T."/>
            <person name="Drula E."/>
            <person name="Henrissat B."/>
            <person name="Hsieh H.M."/>
            <person name="Youens-Clark K."/>
            <person name="Lutzoni F."/>
            <person name="Miadlikowska J."/>
            <person name="Eastwood D.C."/>
            <person name="Hamelin R.C."/>
            <person name="Grigoriev I.V."/>
            <person name="U'Ren J.M."/>
        </authorList>
    </citation>
    <scope>NUCLEOTIDE SEQUENCE [LARGE SCALE GENOMIC DNA]</scope>
    <source>
        <strain evidence="1 2">ER1909</strain>
    </source>
</reference>